<evidence type="ECO:0000259" key="8">
    <source>
        <dbReference type="PROSITE" id="PS50850"/>
    </source>
</evidence>
<feature type="transmembrane region" description="Helical" evidence="7">
    <location>
        <begin position="381"/>
        <end position="402"/>
    </location>
</feature>
<feature type="transmembrane region" description="Helical" evidence="7">
    <location>
        <begin position="55"/>
        <end position="80"/>
    </location>
</feature>
<keyword evidence="4 7" id="KW-0812">Transmembrane</keyword>
<dbReference type="InterPro" id="IPR036259">
    <property type="entry name" value="MFS_trans_sf"/>
</dbReference>
<dbReference type="InterPro" id="IPR005828">
    <property type="entry name" value="MFS_sugar_transport-like"/>
</dbReference>
<dbReference type="PANTHER" id="PTHR43045">
    <property type="entry name" value="SHIKIMATE TRANSPORTER"/>
    <property type="match status" value="1"/>
</dbReference>
<feature type="transmembrane region" description="Helical" evidence="7">
    <location>
        <begin position="30"/>
        <end position="49"/>
    </location>
</feature>
<dbReference type="EMBL" id="CP070619">
    <property type="protein sequence ID" value="QSE89941.1"/>
    <property type="molecule type" value="Genomic_DNA"/>
</dbReference>
<feature type="transmembrane region" description="Helical" evidence="7">
    <location>
        <begin position="121"/>
        <end position="146"/>
    </location>
</feature>
<evidence type="ECO:0000256" key="4">
    <source>
        <dbReference type="ARBA" id="ARBA00022692"/>
    </source>
</evidence>
<reference evidence="9 10" key="1">
    <citation type="journal article" date="2021" name="Microbiol. Resour. Announc.">
        <title>Complete Genome Sequences of Two Rhodococcus sp. Strains with Large and Linear Chromosomes, Isolated from Apple Rhizosphere.</title>
        <authorList>
            <person name="Benning S."/>
            <person name="Brugnone N."/>
            <person name="Siani R."/>
            <person name="Kublik S."/>
            <person name="Schloter M."/>
            <person name="Rad V."/>
        </authorList>
    </citation>
    <scope>NUCLEOTIDE SEQUENCE [LARGE SCALE GENOMIC DNA]</scope>
    <source>
        <strain evidence="9 10">R79</strain>
    </source>
</reference>
<feature type="transmembrane region" description="Helical" evidence="7">
    <location>
        <begin position="192"/>
        <end position="213"/>
    </location>
</feature>
<feature type="transmembrane region" description="Helical" evidence="7">
    <location>
        <begin position="341"/>
        <end position="360"/>
    </location>
</feature>
<feature type="transmembrane region" description="Helical" evidence="7">
    <location>
        <begin position="92"/>
        <end position="115"/>
    </location>
</feature>
<evidence type="ECO:0000256" key="7">
    <source>
        <dbReference type="SAM" id="Phobius"/>
    </source>
</evidence>
<feature type="transmembrane region" description="Helical" evidence="7">
    <location>
        <begin position="315"/>
        <end position="335"/>
    </location>
</feature>
<dbReference type="RefSeq" id="WP_206006468.1">
    <property type="nucleotide sequence ID" value="NZ_CP070619.1"/>
</dbReference>
<evidence type="ECO:0000313" key="10">
    <source>
        <dbReference type="Proteomes" id="UP000662986"/>
    </source>
</evidence>
<dbReference type="InterPro" id="IPR020846">
    <property type="entry name" value="MFS_dom"/>
</dbReference>
<proteinExistence type="predicted"/>
<sequence>MSAITAAPPKSGNALSRVIAASMVGTVIEWYDFFIFGSMAALLLGPVFFPSDNAALSTMAAMATFAVAFLVRPLGAVVLGHFGDKFGRRSTLVLALLLMGGSTLFVGLIPTYAQIGVAAPILLIVCRVVQGFALGGEYGGAVLMVVENSQARNRRGFFGAFLSAASPVGFLLATAVIALTTLTTTDEQMAAWGWRIPFLTSAIMVGIGLYIRIKLEESDAFKELQEKADTEAKSAQDVPFIAMLRSYPVQVLKSILVPMGVQAGYYMTTVFLLSFARDFGGFDVGQANSMVMIAALFFLLFIFVGGLWSDNAPRWVPMSVGLGGFAVAVFVMFPMVQSGNFVLATAAFVLGLAFVGLLYGPMSIYMAELFAGGVRYTGISFGYQTASAITGGLTPVFAVALLEQTGSHIPVAGYAAVMMGIAFAGLMLQRNRTNWDKA</sequence>
<accession>A0A974W2N0</accession>
<dbReference type="Proteomes" id="UP000662986">
    <property type="component" value="Chromosome"/>
</dbReference>
<evidence type="ECO:0000256" key="3">
    <source>
        <dbReference type="ARBA" id="ARBA00022475"/>
    </source>
</evidence>
<keyword evidence="6 7" id="KW-0472">Membrane</keyword>
<keyword evidence="2" id="KW-0813">Transport</keyword>
<evidence type="ECO:0000256" key="1">
    <source>
        <dbReference type="ARBA" id="ARBA00004651"/>
    </source>
</evidence>
<organism evidence="9 10">
    <name type="scientific">Rhodococcus pseudokoreensis</name>
    <dbReference type="NCBI Taxonomy" id="2811421"/>
    <lineage>
        <taxon>Bacteria</taxon>
        <taxon>Bacillati</taxon>
        <taxon>Actinomycetota</taxon>
        <taxon>Actinomycetes</taxon>
        <taxon>Mycobacteriales</taxon>
        <taxon>Nocardiaceae</taxon>
        <taxon>Rhodococcus</taxon>
    </lineage>
</organism>
<dbReference type="CDD" id="cd17369">
    <property type="entry name" value="MFS_ShiA_like"/>
    <property type="match status" value="1"/>
</dbReference>
<evidence type="ECO:0000313" key="9">
    <source>
        <dbReference type="EMBL" id="QSE89941.1"/>
    </source>
</evidence>
<reference evidence="9 10" key="2">
    <citation type="journal article" date="2022" name="Arch. Microbiol.">
        <title>Rhodococcus pseudokoreensis sp. nov. isolated from the rhizosphere of young M26 apple rootstocks.</title>
        <authorList>
            <person name="Kampfer P."/>
            <person name="Glaeser S.P."/>
            <person name="Blom J."/>
            <person name="Wolf J."/>
            <person name="Benning S."/>
            <person name="Schloter M."/>
            <person name="Neumann-Schaal M."/>
        </authorList>
    </citation>
    <scope>NUCLEOTIDE SEQUENCE [LARGE SCALE GENOMIC DNA]</scope>
    <source>
        <strain evidence="9 10">R79</strain>
    </source>
</reference>
<gene>
    <name evidence="9" type="ORF">JWS13_15590</name>
</gene>
<keyword evidence="10" id="KW-1185">Reference proteome</keyword>
<feature type="domain" description="Major facilitator superfamily (MFS) profile" evidence="8">
    <location>
        <begin position="18"/>
        <end position="432"/>
    </location>
</feature>
<feature type="transmembrane region" description="Helical" evidence="7">
    <location>
        <begin position="408"/>
        <end position="428"/>
    </location>
</feature>
<name>A0A974W2N0_9NOCA</name>
<keyword evidence="5 7" id="KW-1133">Transmembrane helix</keyword>
<feature type="transmembrane region" description="Helical" evidence="7">
    <location>
        <begin position="287"/>
        <end position="308"/>
    </location>
</feature>
<evidence type="ECO:0000256" key="6">
    <source>
        <dbReference type="ARBA" id="ARBA00023136"/>
    </source>
</evidence>
<keyword evidence="3" id="KW-1003">Cell membrane</keyword>
<dbReference type="Pfam" id="PF00083">
    <property type="entry name" value="Sugar_tr"/>
    <property type="match status" value="1"/>
</dbReference>
<dbReference type="SUPFAM" id="SSF103473">
    <property type="entry name" value="MFS general substrate transporter"/>
    <property type="match status" value="1"/>
</dbReference>
<feature type="transmembrane region" description="Helical" evidence="7">
    <location>
        <begin position="255"/>
        <end position="275"/>
    </location>
</feature>
<comment type="subcellular location">
    <subcellularLocation>
        <location evidence="1">Cell membrane</location>
        <topology evidence="1">Multi-pass membrane protein</topology>
    </subcellularLocation>
</comment>
<feature type="transmembrane region" description="Helical" evidence="7">
    <location>
        <begin position="158"/>
        <end position="180"/>
    </location>
</feature>
<dbReference type="PANTHER" id="PTHR43045:SF1">
    <property type="entry name" value="SHIKIMATE TRANSPORTER"/>
    <property type="match status" value="1"/>
</dbReference>
<protein>
    <submittedName>
        <fullName evidence="9">MHS family MFS transporter</fullName>
    </submittedName>
</protein>
<dbReference type="Gene3D" id="1.20.1250.20">
    <property type="entry name" value="MFS general substrate transporter like domains"/>
    <property type="match status" value="2"/>
</dbReference>
<dbReference type="PROSITE" id="PS50850">
    <property type="entry name" value="MFS"/>
    <property type="match status" value="1"/>
</dbReference>
<evidence type="ECO:0000256" key="5">
    <source>
        <dbReference type="ARBA" id="ARBA00022989"/>
    </source>
</evidence>
<evidence type="ECO:0000256" key="2">
    <source>
        <dbReference type="ARBA" id="ARBA00022448"/>
    </source>
</evidence>